<dbReference type="InterPro" id="IPR029044">
    <property type="entry name" value="Nucleotide-diphossugar_trans"/>
</dbReference>
<dbReference type="AlphaFoldDB" id="A0A3B0ZCQ8"/>
<dbReference type="InterPro" id="IPR001173">
    <property type="entry name" value="Glyco_trans_2-like"/>
</dbReference>
<reference evidence="2" key="1">
    <citation type="submission" date="2018-06" db="EMBL/GenBank/DDBJ databases">
        <authorList>
            <person name="Zhirakovskaya E."/>
        </authorList>
    </citation>
    <scope>NUCLEOTIDE SEQUENCE</scope>
</reference>
<feature type="domain" description="Glycosyltransferase 2-like" evidence="1">
    <location>
        <begin position="10"/>
        <end position="116"/>
    </location>
</feature>
<dbReference type="Pfam" id="PF00535">
    <property type="entry name" value="Glycos_transf_2"/>
    <property type="match status" value="1"/>
</dbReference>
<dbReference type="Gene3D" id="3.90.550.10">
    <property type="entry name" value="Spore Coat Polysaccharide Biosynthesis Protein SpsA, Chain A"/>
    <property type="match status" value="1"/>
</dbReference>
<dbReference type="InterPro" id="IPR050834">
    <property type="entry name" value="Glycosyltransf_2"/>
</dbReference>
<evidence type="ECO:0000259" key="1">
    <source>
        <dbReference type="Pfam" id="PF00535"/>
    </source>
</evidence>
<organism evidence="2">
    <name type="scientific">hydrothermal vent metagenome</name>
    <dbReference type="NCBI Taxonomy" id="652676"/>
    <lineage>
        <taxon>unclassified sequences</taxon>
        <taxon>metagenomes</taxon>
        <taxon>ecological metagenomes</taxon>
    </lineage>
</organism>
<dbReference type="SUPFAM" id="SSF53448">
    <property type="entry name" value="Nucleotide-diphospho-sugar transferases"/>
    <property type="match status" value="1"/>
</dbReference>
<dbReference type="PANTHER" id="PTHR43685:SF11">
    <property type="entry name" value="GLYCOSYLTRANSFERASE TAGX-RELATED"/>
    <property type="match status" value="1"/>
</dbReference>
<gene>
    <name evidence="2" type="ORF">MNBD_GAMMA15-200</name>
</gene>
<name>A0A3B0ZCQ8_9ZZZZ</name>
<evidence type="ECO:0000313" key="2">
    <source>
        <dbReference type="EMBL" id="VAW79154.1"/>
    </source>
</evidence>
<protein>
    <recommendedName>
        <fullName evidence="1">Glycosyltransferase 2-like domain-containing protein</fullName>
    </recommendedName>
</protein>
<accession>A0A3B0ZCQ8</accession>
<proteinExistence type="predicted"/>
<dbReference type="CDD" id="cd00761">
    <property type="entry name" value="Glyco_tranf_GTA_type"/>
    <property type="match status" value="1"/>
</dbReference>
<dbReference type="EMBL" id="UOFN01000107">
    <property type="protein sequence ID" value="VAW79154.1"/>
    <property type="molecule type" value="Genomic_DNA"/>
</dbReference>
<dbReference type="PANTHER" id="PTHR43685">
    <property type="entry name" value="GLYCOSYLTRANSFERASE"/>
    <property type="match status" value="1"/>
</dbReference>
<sequence length="339" mass="38450">MNNESPQLVSVVIPTYNRARLLTAAIDSALAQDYPATEILVIDDGSTDHTADLVAGYGEKVRYFQQANRGAGAARNFGIQQARGEFIAFLDSDDMWRPDKLTLQVSIMNARPDVAMLFSEFDILRESGETQLGGMQTWLEREVDWGCVYQETLSPETWRFPVRIGDIYTELLGHIFVLTSSTVVRRSCLDDSMRFAEDLALFEDWEFFARVARKHLVAFMDTATTFNRGHSDEVRLTRCDIATKATTRLKLVERLWASDDALSEAAQRTLDKVRSEQWLILAKQAVLTRQPAQSRSAVRNYFSCRGIHFPDPVWPVAALAYIPFLANAWLSRSTAHRTR</sequence>